<evidence type="ECO:0000313" key="3">
    <source>
        <dbReference type="Proteomes" id="UP000053512"/>
    </source>
</evidence>
<dbReference type="InterPro" id="IPR024079">
    <property type="entry name" value="MetalloPept_cat_dom_sf"/>
</dbReference>
<organism evidence="2 3">
    <name type="scientific">Kocuria rosea subsp. polaris</name>
    <dbReference type="NCBI Taxonomy" id="136273"/>
    <lineage>
        <taxon>Bacteria</taxon>
        <taxon>Bacillati</taxon>
        <taxon>Actinomycetota</taxon>
        <taxon>Actinomycetes</taxon>
        <taxon>Micrococcales</taxon>
        <taxon>Micrococcaceae</taxon>
        <taxon>Kocuria</taxon>
    </lineage>
</organism>
<reference evidence="3" key="1">
    <citation type="submission" date="2015-12" db="EMBL/GenBank/DDBJ databases">
        <authorList>
            <person name="Nair G.R."/>
            <person name="Kaur G."/>
            <person name="Mayilraj S."/>
        </authorList>
    </citation>
    <scope>NUCLEOTIDE SEQUENCE [LARGE SCALE GENOMIC DNA]</scope>
    <source>
        <strain evidence="3">CD08_4</strain>
    </source>
</reference>
<evidence type="ECO:0000313" key="2">
    <source>
        <dbReference type="EMBL" id="KUG61930.1"/>
    </source>
</evidence>
<dbReference type="GO" id="GO:0004222">
    <property type="term" value="F:metalloendopeptidase activity"/>
    <property type="evidence" value="ECO:0007669"/>
    <property type="project" value="InterPro"/>
</dbReference>
<dbReference type="eggNOG" id="COG5549">
    <property type="taxonomic scope" value="Bacteria"/>
</dbReference>
<evidence type="ECO:0000259" key="1">
    <source>
        <dbReference type="SMART" id="SM00235"/>
    </source>
</evidence>
<dbReference type="SUPFAM" id="SSF55486">
    <property type="entry name" value="Metalloproteases ('zincins'), catalytic domain"/>
    <property type="match status" value="1"/>
</dbReference>
<dbReference type="Proteomes" id="UP000053512">
    <property type="component" value="Unassembled WGS sequence"/>
</dbReference>
<dbReference type="GO" id="GO:0008270">
    <property type="term" value="F:zinc ion binding"/>
    <property type="evidence" value="ECO:0007669"/>
    <property type="project" value="InterPro"/>
</dbReference>
<dbReference type="SMART" id="SM00235">
    <property type="entry name" value="ZnMc"/>
    <property type="match status" value="1"/>
</dbReference>
<gene>
    <name evidence="2" type="ORF">AVL61_11465</name>
</gene>
<dbReference type="GO" id="GO:0006508">
    <property type="term" value="P:proteolysis"/>
    <property type="evidence" value="ECO:0007669"/>
    <property type="project" value="InterPro"/>
</dbReference>
<dbReference type="InterPro" id="IPR001506">
    <property type="entry name" value="Peptidase_M12A"/>
</dbReference>
<sequence length="342" mass="38293">MTDSPVRPYCAVKPRIVRPLPEGLVAVRQRLVRLMAQKWVNGTVLHYAFREGPEPQRQAVRSAFQEWKDLGIGLGFQEVDEPGEAEVRISFDQADGSWSYVGRDVLTIGTQAPTMNFGWDLTDEYGRTTALHEIGHTMGLPHEHQNPFAGIVWDEARVYEFFAAAPNHWSPETTHHNVLRKLGQDEVEGSTWDPDSVMQYAFSEGLIKEPARYQPGISPPGGLSGKDTEWVRTFYPVLPDALPALEPFRSTPLTLAPGEQADFEITPEASRKYQVATFGTADTTLVLFEEVDAELRFLAGDDDSGEDRNSSLSAKLFRGRRYVVRVRLAWAGQSGDTAIMLW</sequence>
<dbReference type="Pfam" id="PF01400">
    <property type="entry name" value="Astacin"/>
    <property type="match status" value="1"/>
</dbReference>
<dbReference type="RefSeq" id="WP_058872727.1">
    <property type="nucleotide sequence ID" value="NZ_LQBK01000003.1"/>
</dbReference>
<dbReference type="Gene3D" id="3.40.390.10">
    <property type="entry name" value="Collagenase (Catalytic Domain)"/>
    <property type="match status" value="1"/>
</dbReference>
<accession>A0A0W8IPW4</accession>
<feature type="domain" description="Peptidase metallopeptidase" evidence="1">
    <location>
        <begin position="35"/>
        <end position="184"/>
    </location>
</feature>
<dbReference type="EMBL" id="LQBK01000003">
    <property type="protein sequence ID" value="KUG61930.1"/>
    <property type="molecule type" value="Genomic_DNA"/>
</dbReference>
<dbReference type="AlphaFoldDB" id="A0A0W8IPW4"/>
<dbReference type="InterPro" id="IPR006026">
    <property type="entry name" value="Peptidase_Metallo"/>
</dbReference>
<comment type="caution">
    <text evidence="2">The sequence shown here is derived from an EMBL/GenBank/DDBJ whole genome shotgun (WGS) entry which is preliminary data.</text>
</comment>
<proteinExistence type="predicted"/>
<name>A0A0W8IPW4_KOCRO</name>
<protein>
    <recommendedName>
        <fullName evidence="1">Peptidase metallopeptidase domain-containing protein</fullName>
    </recommendedName>
</protein>
<dbReference type="STRING" id="136273.GY22_14410"/>